<proteinExistence type="predicted"/>
<name>A0A2I0AJK5_9ASPA</name>
<dbReference type="PANTHER" id="PTHR11439:SF463">
    <property type="entry name" value="REVERSE TRANSCRIPTASE TY1_COPIA-TYPE DOMAIN-CONTAINING PROTEIN"/>
    <property type="match status" value="1"/>
</dbReference>
<dbReference type="EMBL" id="KZ451978">
    <property type="protein sequence ID" value="PKA55727.1"/>
    <property type="molecule type" value="Genomic_DNA"/>
</dbReference>
<dbReference type="OrthoDB" id="784077at2759"/>
<keyword evidence="2" id="KW-1185">Reference proteome</keyword>
<gene>
    <name evidence="1" type="ORF">AXF42_Ash012019</name>
</gene>
<protein>
    <submittedName>
        <fullName evidence="1">Putative mitochondrial protein</fullName>
    </submittedName>
</protein>
<organism evidence="1 2">
    <name type="scientific">Apostasia shenzhenica</name>
    <dbReference type="NCBI Taxonomy" id="1088818"/>
    <lineage>
        <taxon>Eukaryota</taxon>
        <taxon>Viridiplantae</taxon>
        <taxon>Streptophyta</taxon>
        <taxon>Embryophyta</taxon>
        <taxon>Tracheophyta</taxon>
        <taxon>Spermatophyta</taxon>
        <taxon>Magnoliopsida</taxon>
        <taxon>Liliopsida</taxon>
        <taxon>Asparagales</taxon>
        <taxon>Orchidaceae</taxon>
        <taxon>Apostasioideae</taxon>
        <taxon>Apostasia</taxon>
    </lineage>
</organism>
<accession>A0A2I0AJK5</accession>
<evidence type="ECO:0000313" key="2">
    <source>
        <dbReference type="Proteomes" id="UP000236161"/>
    </source>
</evidence>
<reference evidence="1 2" key="1">
    <citation type="journal article" date="2017" name="Nature">
        <title>The Apostasia genome and the evolution of orchids.</title>
        <authorList>
            <person name="Zhang G.Q."/>
            <person name="Liu K.W."/>
            <person name="Li Z."/>
            <person name="Lohaus R."/>
            <person name="Hsiao Y.Y."/>
            <person name="Niu S.C."/>
            <person name="Wang J.Y."/>
            <person name="Lin Y.C."/>
            <person name="Xu Q."/>
            <person name="Chen L.J."/>
            <person name="Yoshida K."/>
            <person name="Fujiwara S."/>
            <person name="Wang Z.W."/>
            <person name="Zhang Y.Q."/>
            <person name="Mitsuda N."/>
            <person name="Wang M."/>
            <person name="Liu G.H."/>
            <person name="Pecoraro L."/>
            <person name="Huang H.X."/>
            <person name="Xiao X.J."/>
            <person name="Lin M."/>
            <person name="Wu X.Y."/>
            <person name="Wu W.L."/>
            <person name="Chen Y.Y."/>
            <person name="Chang S.B."/>
            <person name="Sakamoto S."/>
            <person name="Ohme-Takagi M."/>
            <person name="Yagi M."/>
            <person name="Zeng S.J."/>
            <person name="Shen C.Y."/>
            <person name="Yeh C.M."/>
            <person name="Luo Y.B."/>
            <person name="Tsai W.C."/>
            <person name="Van de Peer Y."/>
            <person name="Liu Z.J."/>
        </authorList>
    </citation>
    <scope>NUCLEOTIDE SEQUENCE [LARGE SCALE GENOMIC DNA]</scope>
    <source>
        <strain evidence="2">cv. Shenzhen</strain>
        <tissue evidence="1">Stem</tissue>
    </source>
</reference>
<sequence>MLHCNAFSMTMNINVKLRLEDDTKMANRKYFRSLVGGLNYLSHSKPDIAYSVNVISKFMHNPSMQHLGIAKRILCYVAGIVGHGIWYSKVSNIKLFGYTDSD</sequence>
<dbReference type="AlphaFoldDB" id="A0A2I0AJK5"/>
<evidence type="ECO:0000313" key="1">
    <source>
        <dbReference type="EMBL" id="PKA55727.1"/>
    </source>
</evidence>
<dbReference type="PANTHER" id="PTHR11439">
    <property type="entry name" value="GAG-POL-RELATED RETROTRANSPOSON"/>
    <property type="match status" value="1"/>
</dbReference>
<dbReference type="Proteomes" id="UP000236161">
    <property type="component" value="Unassembled WGS sequence"/>
</dbReference>